<dbReference type="STRING" id="252246.SAMN05421799_1094"/>
<dbReference type="GO" id="GO:0008880">
    <property type="term" value="F:glucuronate isomerase activity"/>
    <property type="evidence" value="ECO:0007669"/>
    <property type="project" value="InterPro"/>
</dbReference>
<dbReference type="PANTHER" id="PTHR39193:SF1">
    <property type="entry name" value="5-DEOXY-GLUCURONATE ISOMERASE"/>
    <property type="match status" value="1"/>
</dbReference>
<dbReference type="SUPFAM" id="SSF51182">
    <property type="entry name" value="RmlC-like cupins"/>
    <property type="match status" value="1"/>
</dbReference>
<dbReference type="AlphaFoldDB" id="A0A1N7NLS1"/>
<evidence type="ECO:0000313" key="3">
    <source>
        <dbReference type="EMBL" id="SIS99231.1"/>
    </source>
</evidence>
<keyword evidence="1 3" id="KW-0413">Isomerase</keyword>
<dbReference type="EMBL" id="FTOO01000009">
    <property type="protein sequence ID" value="SIS99231.1"/>
    <property type="molecule type" value="Genomic_DNA"/>
</dbReference>
<organism evidence="3 4">
    <name type="scientific">Alicyclobacillus vulcanalis</name>
    <dbReference type="NCBI Taxonomy" id="252246"/>
    <lineage>
        <taxon>Bacteria</taxon>
        <taxon>Bacillati</taxon>
        <taxon>Bacillota</taxon>
        <taxon>Bacilli</taxon>
        <taxon>Bacillales</taxon>
        <taxon>Alicyclobacillaceae</taxon>
        <taxon>Alicyclobacillus</taxon>
    </lineage>
</organism>
<dbReference type="GO" id="GO:0019310">
    <property type="term" value="P:inositol catabolic process"/>
    <property type="evidence" value="ECO:0007669"/>
    <property type="project" value="UniProtKB-UniRule"/>
</dbReference>
<dbReference type="PIRSF" id="PIRSF036628">
    <property type="entry name" value="IolB"/>
    <property type="match status" value="1"/>
</dbReference>
<gene>
    <name evidence="3" type="ORF">SAMN05421799_1094</name>
</gene>
<dbReference type="InterPro" id="IPR021120">
    <property type="entry name" value="KduI/IolB_isomerase"/>
</dbReference>
<dbReference type="Gene3D" id="2.60.120.10">
    <property type="entry name" value="Jelly Rolls"/>
    <property type="match status" value="2"/>
</dbReference>
<accession>A0A1N7NLS1</accession>
<sequence length="273" mass="31122">MAETLLRRPVPREETSGVTVVHDISWQTEPLMYTGLRIVKLAPGARLQEAWDDRESCAVVLTGKVETKCGGESLGALGRRRSVFDRRPTDSVYVPVGAPLELVATEEAWVAIAWAPTEEVRPVRLISAEENVVEHRGRYQNQRIVHNILADTDRVAHRLLVVEVFTEGGHWSSYPPHKHDEERLPDESFLEEIYYHEIDPPQGFVMQRIYTDDGVIDESYALHNQDVVLVPRGYHPVGVPDGYSSYYLNVMAGPVRVWRFHNDPAHEWILTRP</sequence>
<dbReference type="Pfam" id="PF04962">
    <property type="entry name" value="KduI"/>
    <property type="match status" value="1"/>
</dbReference>
<dbReference type="GO" id="GO:0102482">
    <property type="term" value="F:5-deoxy-D-glucuronate isomerase activity"/>
    <property type="evidence" value="ECO:0007669"/>
    <property type="project" value="UniProtKB-EC"/>
</dbReference>
<reference evidence="4" key="1">
    <citation type="submission" date="2017-01" db="EMBL/GenBank/DDBJ databases">
        <authorList>
            <person name="Varghese N."/>
            <person name="Submissions S."/>
        </authorList>
    </citation>
    <scope>NUCLEOTIDE SEQUENCE [LARGE SCALE GENOMIC DNA]</scope>
    <source>
        <strain evidence="4">DSM 16176</strain>
    </source>
</reference>
<dbReference type="PANTHER" id="PTHR39193">
    <property type="entry name" value="5-DEOXY-GLUCURONATE ISOMERASE"/>
    <property type="match status" value="1"/>
</dbReference>
<dbReference type="InterPro" id="IPR011051">
    <property type="entry name" value="RmlC_Cupin_sf"/>
</dbReference>
<protein>
    <recommendedName>
        <fullName evidence="2">5-deoxy-glucuronate isomerase</fullName>
        <ecNumber evidence="2">5.3.1.30</ecNumber>
    </recommendedName>
</protein>
<evidence type="ECO:0000313" key="4">
    <source>
        <dbReference type="Proteomes" id="UP000186156"/>
    </source>
</evidence>
<dbReference type="NCBIfam" id="TIGR04378">
    <property type="entry name" value="myo_inos_iolB"/>
    <property type="match status" value="1"/>
</dbReference>
<dbReference type="InterPro" id="IPR014710">
    <property type="entry name" value="RmlC-like_jellyroll"/>
</dbReference>
<dbReference type="EC" id="5.3.1.30" evidence="2"/>
<evidence type="ECO:0000256" key="1">
    <source>
        <dbReference type="ARBA" id="ARBA00023235"/>
    </source>
</evidence>
<proteinExistence type="predicted"/>
<evidence type="ECO:0000256" key="2">
    <source>
        <dbReference type="NCBIfam" id="TIGR04378"/>
    </source>
</evidence>
<keyword evidence="4" id="KW-1185">Reference proteome</keyword>
<dbReference type="RefSeq" id="WP_076347876.1">
    <property type="nucleotide sequence ID" value="NZ_FTOO01000009.1"/>
</dbReference>
<dbReference type="InterPro" id="IPR024203">
    <property type="entry name" value="Deoxy-glucuronate_isom_IolB"/>
</dbReference>
<dbReference type="OrthoDB" id="9799936at2"/>
<dbReference type="Proteomes" id="UP000186156">
    <property type="component" value="Unassembled WGS sequence"/>
</dbReference>
<name>A0A1N7NLS1_9BACL</name>